<dbReference type="PROSITE" id="PS50043">
    <property type="entry name" value="HTH_LUXR_2"/>
    <property type="match status" value="1"/>
</dbReference>
<dbReference type="EMBL" id="NEVL01000003">
    <property type="protein sequence ID" value="OZI35652.1"/>
    <property type="molecule type" value="Genomic_DNA"/>
</dbReference>
<keyword evidence="2" id="KW-0805">Transcription regulation</keyword>
<evidence type="ECO:0000256" key="2">
    <source>
        <dbReference type="ARBA" id="ARBA00023015"/>
    </source>
</evidence>
<evidence type="ECO:0000259" key="7">
    <source>
        <dbReference type="PROSITE" id="PS50110"/>
    </source>
</evidence>
<dbReference type="SUPFAM" id="SSF52172">
    <property type="entry name" value="CheY-like"/>
    <property type="match status" value="1"/>
</dbReference>
<evidence type="ECO:0000256" key="3">
    <source>
        <dbReference type="ARBA" id="ARBA00023125"/>
    </source>
</evidence>
<evidence type="ECO:0000313" key="8">
    <source>
        <dbReference type="EMBL" id="OZI35652.1"/>
    </source>
</evidence>
<dbReference type="GO" id="GO:0006355">
    <property type="term" value="P:regulation of DNA-templated transcription"/>
    <property type="evidence" value="ECO:0007669"/>
    <property type="project" value="InterPro"/>
</dbReference>
<keyword evidence="1 5" id="KW-0597">Phosphoprotein</keyword>
<dbReference type="PRINTS" id="PR00038">
    <property type="entry name" value="HTHLUXR"/>
</dbReference>
<dbReference type="GO" id="GO:0003677">
    <property type="term" value="F:DNA binding"/>
    <property type="evidence" value="ECO:0007669"/>
    <property type="project" value="UniProtKB-KW"/>
</dbReference>
<dbReference type="CDD" id="cd17535">
    <property type="entry name" value="REC_NarL-like"/>
    <property type="match status" value="1"/>
</dbReference>
<dbReference type="Pfam" id="PF00196">
    <property type="entry name" value="GerE"/>
    <property type="match status" value="1"/>
</dbReference>
<feature type="modified residue" description="4-aspartylphosphate" evidence="5">
    <location>
        <position position="53"/>
    </location>
</feature>
<dbReference type="SUPFAM" id="SSF46894">
    <property type="entry name" value="C-terminal effector domain of the bipartite response regulators"/>
    <property type="match status" value="1"/>
</dbReference>
<protein>
    <submittedName>
        <fullName evidence="8">DNA-binding response regulator</fullName>
    </submittedName>
</protein>
<dbReference type="PROSITE" id="PS50110">
    <property type="entry name" value="RESPONSE_REGULATORY"/>
    <property type="match status" value="1"/>
</dbReference>
<dbReference type="InterPro" id="IPR001789">
    <property type="entry name" value="Sig_transdc_resp-reg_receiver"/>
</dbReference>
<comment type="caution">
    <text evidence="8">The sequence shown here is derived from an EMBL/GenBank/DDBJ whole genome shotgun (WGS) entry which is preliminary data.</text>
</comment>
<dbReference type="InterPro" id="IPR036388">
    <property type="entry name" value="WH-like_DNA-bd_sf"/>
</dbReference>
<dbReference type="Gene3D" id="3.40.50.2300">
    <property type="match status" value="1"/>
</dbReference>
<evidence type="ECO:0000313" key="10">
    <source>
        <dbReference type="Proteomes" id="UP000216354"/>
    </source>
</evidence>
<dbReference type="EMBL" id="NEVR01000003">
    <property type="protein sequence ID" value="OZI64179.1"/>
    <property type="molecule type" value="Genomic_DNA"/>
</dbReference>
<dbReference type="PROSITE" id="PS00622">
    <property type="entry name" value="HTH_LUXR_1"/>
    <property type="match status" value="1"/>
</dbReference>
<dbReference type="AlphaFoldDB" id="A0A261SFD2"/>
<accession>A0A261SFD2</accession>
<dbReference type="PANTHER" id="PTHR43214">
    <property type="entry name" value="TWO-COMPONENT RESPONSE REGULATOR"/>
    <property type="match status" value="1"/>
</dbReference>
<dbReference type="InterPro" id="IPR000792">
    <property type="entry name" value="Tscrpt_reg_LuxR_C"/>
</dbReference>
<dbReference type="Gene3D" id="1.10.10.10">
    <property type="entry name" value="Winged helix-like DNA-binding domain superfamily/Winged helix DNA-binding domain"/>
    <property type="match status" value="1"/>
</dbReference>
<dbReference type="SMART" id="SM00421">
    <property type="entry name" value="HTH_LUXR"/>
    <property type="match status" value="1"/>
</dbReference>
<dbReference type="SMART" id="SM00448">
    <property type="entry name" value="REC"/>
    <property type="match status" value="1"/>
</dbReference>
<keyword evidence="4" id="KW-0804">Transcription</keyword>
<organism evidence="8 11">
    <name type="scientific">Bordetella genomosp. 1</name>
    <dbReference type="NCBI Taxonomy" id="1395607"/>
    <lineage>
        <taxon>Bacteria</taxon>
        <taxon>Pseudomonadati</taxon>
        <taxon>Pseudomonadota</taxon>
        <taxon>Betaproteobacteria</taxon>
        <taxon>Burkholderiales</taxon>
        <taxon>Alcaligenaceae</taxon>
        <taxon>Bordetella</taxon>
    </lineage>
</organism>
<feature type="domain" description="HTH luxR-type" evidence="6">
    <location>
        <begin position="140"/>
        <end position="205"/>
    </location>
</feature>
<dbReference type="RefSeq" id="WP_094826461.1">
    <property type="nucleotide sequence ID" value="NZ_NEVL01000003.1"/>
</dbReference>
<reference evidence="8 11" key="1">
    <citation type="submission" date="2017-05" db="EMBL/GenBank/DDBJ databases">
        <title>Complete and WGS of Bordetella genogroups.</title>
        <authorList>
            <person name="Spilker T."/>
            <person name="LiPuma J."/>
        </authorList>
    </citation>
    <scope>NUCLEOTIDE SEQUENCE [LARGE SCALE GENOMIC DNA]</scope>
    <source>
        <strain evidence="8 11">AU17610</strain>
    </source>
</reference>
<evidence type="ECO:0000313" key="11">
    <source>
        <dbReference type="Proteomes" id="UP000217005"/>
    </source>
</evidence>
<evidence type="ECO:0000259" key="6">
    <source>
        <dbReference type="PROSITE" id="PS50043"/>
    </source>
</evidence>
<dbReference type="GO" id="GO:0000160">
    <property type="term" value="P:phosphorelay signal transduction system"/>
    <property type="evidence" value="ECO:0007669"/>
    <property type="project" value="InterPro"/>
</dbReference>
<evidence type="ECO:0000256" key="1">
    <source>
        <dbReference type="ARBA" id="ARBA00022553"/>
    </source>
</evidence>
<dbReference type="InterPro" id="IPR011006">
    <property type="entry name" value="CheY-like_superfamily"/>
</dbReference>
<evidence type="ECO:0000256" key="4">
    <source>
        <dbReference type="ARBA" id="ARBA00023163"/>
    </source>
</evidence>
<dbReference type="Proteomes" id="UP000217005">
    <property type="component" value="Unassembled WGS sequence"/>
</dbReference>
<name>A0A261SFD2_9BORD</name>
<dbReference type="InterPro" id="IPR058245">
    <property type="entry name" value="NreC/VraR/RcsB-like_REC"/>
</dbReference>
<dbReference type="Proteomes" id="UP000216354">
    <property type="component" value="Unassembled WGS sequence"/>
</dbReference>
<dbReference type="CDD" id="cd06170">
    <property type="entry name" value="LuxR_C_like"/>
    <property type="match status" value="1"/>
</dbReference>
<sequence length="207" mass="22359">MHTVLIIDDHPVTTFAVRMLLERDGLAVVGEAGNGIEGVRMARQLSPEIAIVDLDLPRLDGLEVVLRLGGLPCPPRTLVLTAHAPEVFARRSLGAGAAGFVSKRDGLADVVNAVHALINGYSYFPESMIARTRGGAPESDLALLAQLSNRELAVLKHLAVGRSNKEIADAMFLSNKTISTYKTRLCRKLGAQSLVELLDFVQRTRLV</sequence>
<proteinExistence type="predicted"/>
<dbReference type="InterPro" id="IPR016032">
    <property type="entry name" value="Sig_transdc_resp-reg_C-effctor"/>
</dbReference>
<dbReference type="Pfam" id="PF00072">
    <property type="entry name" value="Response_reg"/>
    <property type="match status" value="1"/>
</dbReference>
<gene>
    <name evidence="9" type="ORF">CAL27_16540</name>
    <name evidence="8" type="ORF">CEG14_11335</name>
</gene>
<evidence type="ECO:0000313" key="9">
    <source>
        <dbReference type="EMBL" id="OZI64179.1"/>
    </source>
</evidence>
<keyword evidence="3 8" id="KW-0238">DNA-binding</keyword>
<keyword evidence="10" id="KW-1185">Reference proteome</keyword>
<reference evidence="9 10" key="2">
    <citation type="submission" date="2017-05" db="EMBL/GenBank/DDBJ databases">
        <title>Complete and WGS of Bordetella genogroups.</title>
        <authorList>
            <person name="Spilker T."/>
            <person name="Lipuma J."/>
        </authorList>
    </citation>
    <scope>NUCLEOTIDE SEQUENCE [LARGE SCALE GENOMIC DNA]</scope>
    <source>
        <strain evidence="9 10">AU9795</strain>
    </source>
</reference>
<dbReference type="OrthoDB" id="9816469at2"/>
<feature type="domain" description="Response regulatory" evidence="7">
    <location>
        <begin position="3"/>
        <end position="118"/>
    </location>
</feature>
<dbReference type="InterPro" id="IPR039420">
    <property type="entry name" value="WalR-like"/>
</dbReference>
<evidence type="ECO:0000256" key="5">
    <source>
        <dbReference type="PROSITE-ProRule" id="PRU00169"/>
    </source>
</evidence>
<dbReference type="PANTHER" id="PTHR43214:SF41">
    <property type="entry name" value="NITRATE_NITRITE RESPONSE REGULATOR PROTEIN NARP"/>
    <property type="match status" value="1"/>
</dbReference>